<dbReference type="SUPFAM" id="SSF53474">
    <property type="entry name" value="alpha/beta-Hydrolases"/>
    <property type="match status" value="1"/>
</dbReference>
<dbReference type="SUPFAM" id="SSF56801">
    <property type="entry name" value="Acetyl-CoA synthetase-like"/>
    <property type="match status" value="1"/>
</dbReference>
<dbReference type="InterPro" id="IPR000873">
    <property type="entry name" value="AMP-dep_synth/lig_dom"/>
</dbReference>
<dbReference type="PROSITE" id="PS00455">
    <property type="entry name" value="AMP_BINDING"/>
    <property type="match status" value="1"/>
</dbReference>
<keyword evidence="6" id="KW-0378">Hydrolase</keyword>
<evidence type="ECO:0000256" key="2">
    <source>
        <dbReference type="ARBA" id="ARBA00022598"/>
    </source>
</evidence>
<comment type="similarity">
    <text evidence="1">Belongs to the ATP-dependent AMP-binding enzyme family.</text>
</comment>
<dbReference type="GO" id="GO:0016787">
    <property type="term" value="F:hydrolase activity"/>
    <property type="evidence" value="ECO:0007669"/>
    <property type="project" value="UniProtKB-KW"/>
</dbReference>
<feature type="compositionally biased region" description="Low complexity" evidence="3">
    <location>
        <begin position="12"/>
        <end position="21"/>
    </location>
</feature>
<dbReference type="Pfam" id="PF00561">
    <property type="entry name" value="Abhydrolase_1"/>
    <property type="match status" value="1"/>
</dbReference>
<feature type="domain" description="AMP-dependent synthetase/ligase" evidence="4">
    <location>
        <begin position="372"/>
        <end position="776"/>
    </location>
</feature>
<evidence type="ECO:0000259" key="5">
    <source>
        <dbReference type="Pfam" id="PF00561"/>
    </source>
</evidence>
<dbReference type="InterPro" id="IPR020845">
    <property type="entry name" value="AMP-binding_CS"/>
</dbReference>
<name>A0ABY7NGS2_9MICO</name>
<feature type="region of interest" description="Disordered" evidence="3">
    <location>
        <begin position="334"/>
        <end position="353"/>
    </location>
</feature>
<proteinExistence type="inferred from homology"/>
<dbReference type="Proteomes" id="UP001212421">
    <property type="component" value="Chromosome"/>
</dbReference>
<gene>
    <name evidence="6" type="ORF">KIV56_10390</name>
</gene>
<dbReference type="InterPro" id="IPR029058">
    <property type="entry name" value="AB_hydrolase_fold"/>
</dbReference>
<dbReference type="PANTHER" id="PTHR43201:SF5">
    <property type="entry name" value="MEDIUM-CHAIN ACYL-COA LIGASE ACSF2, MITOCHONDRIAL"/>
    <property type="match status" value="1"/>
</dbReference>
<dbReference type="Gene3D" id="3.30.300.30">
    <property type="match status" value="1"/>
</dbReference>
<dbReference type="InterPro" id="IPR042099">
    <property type="entry name" value="ANL_N_sf"/>
</dbReference>
<reference evidence="6 7" key="1">
    <citation type="submission" date="2021-05" db="EMBL/GenBank/DDBJ databases">
        <authorList>
            <person name="Kumar R."/>
            <person name="Kumar A."/>
            <person name="Mukhia S."/>
        </authorList>
    </citation>
    <scope>NUCLEOTIDE SEQUENCE [LARGE SCALE GENOMIC DNA]</scope>
    <source>
        <strain evidence="6 7">ERMR7:08</strain>
    </source>
</reference>
<keyword evidence="2" id="KW-0436">Ligase</keyword>
<evidence type="ECO:0000256" key="3">
    <source>
        <dbReference type="SAM" id="MobiDB-lite"/>
    </source>
</evidence>
<evidence type="ECO:0000313" key="6">
    <source>
        <dbReference type="EMBL" id="WBM81505.1"/>
    </source>
</evidence>
<dbReference type="RefSeq" id="WP_281536130.1">
    <property type="nucleotide sequence ID" value="NZ_CP075584.1"/>
</dbReference>
<evidence type="ECO:0000313" key="7">
    <source>
        <dbReference type="Proteomes" id="UP001212421"/>
    </source>
</evidence>
<dbReference type="PANTHER" id="PTHR43201">
    <property type="entry name" value="ACYL-COA SYNTHETASE"/>
    <property type="match status" value="1"/>
</dbReference>
<dbReference type="InterPro" id="IPR045851">
    <property type="entry name" value="AMP-bd_C_sf"/>
</dbReference>
<evidence type="ECO:0000256" key="1">
    <source>
        <dbReference type="ARBA" id="ARBA00006432"/>
    </source>
</evidence>
<feature type="domain" description="AB hydrolase-1" evidence="5">
    <location>
        <begin position="71"/>
        <end position="314"/>
    </location>
</feature>
<dbReference type="PRINTS" id="PR00111">
    <property type="entry name" value="ABHYDROLASE"/>
</dbReference>
<organism evidence="6 7">
    <name type="scientific">Cryobacterium breve</name>
    <dbReference type="NCBI Taxonomy" id="1259258"/>
    <lineage>
        <taxon>Bacteria</taxon>
        <taxon>Bacillati</taxon>
        <taxon>Actinomycetota</taxon>
        <taxon>Actinomycetes</taxon>
        <taxon>Micrococcales</taxon>
        <taxon>Microbacteriaceae</taxon>
        <taxon>Cryobacterium</taxon>
    </lineage>
</organism>
<evidence type="ECO:0000259" key="4">
    <source>
        <dbReference type="Pfam" id="PF00501"/>
    </source>
</evidence>
<keyword evidence="7" id="KW-1185">Reference proteome</keyword>
<protein>
    <submittedName>
        <fullName evidence="6">Alpha/beta fold hydrolase</fullName>
    </submittedName>
</protein>
<accession>A0ABY7NGS2</accession>
<dbReference type="InterPro" id="IPR000073">
    <property type="entry name" value="AB_hydrolase_1"/>
</dbReference>
<sequence>MTHPRQQHQYRLPRAAATPAPASLPPEGLPGLDPALSRLVEAEEPGAGIRTWHLLDNGPLLASHGITPVGTVLCVHGNPTWSYLWRSLVTQATDAATRGEEAWRVIAVDQLEMGFSERTGTVRPLARRVADLGDLTEALGLAGPVVTFGHDWGGVVSLGWAIDHPDLLAGVLLLNTAVHQPEDAAIPAPLRLALQGGVLGTATVTTSAFLDTTLALAHPPLSAAVKRAYRAPYRGAARRGGIGAFVADIPVGPGSASTPELDRIASGIRDLDVPALLLWGPTDPIFSDRYLDDLLDRLPGADVHRFEGAGHLVAEDVDYAAAALTWLADRGPVAAPSTPVPEKDTSDRATAPGLGGGGYQPLWHYLDEFRESDDIALVDMAPGRGAAPVTVSWRELSTRVRRLAAGLYQIGVRSGDRVSLLVPPGADLTAVLYACVRIGAVVVVADAGLGLRGLTRAVRGARPDHVIGATPGLFAARALGWPGQKISAVTLARPLARLLDVSFTLAELESLGAEEGLPPEPTATDTAAVLFTSGSTGPAKGVVYTNGQLAAVSQALRAQYGVGPGTGLVAGFAPFALLGPALGARSVTPDMDVTSPKTLTATAVAAAVAAIDASVVFLSPAALTNVVATAGDLAPADWASLAGVRSFLSAGAPVAEPLLAAAARLMPGATAHTPYGMTEGLLMTDITLEGIRAASGELHRAPSRALTDAANRLSETGQPDTDVETAATPGGVCVGCPTGTTRIRISALDDRGAATGALSEAIGVTGEIVVSAPHVEDHYDRLWLTDRAARRGAIAGERWHRTGDVGHLDADGRLWVEGRLPHVIVTNAGVVTPVGPEQAIERIRATPRDAVTGDTRGRPAQGHAGVARAAVVGVGPVGTQQLVAVVETTPAARRVRLASSELAAAVRLASAAPIAAVLVVPNLPTDIRHNSKIDRSRLARWAGGVLSGGRMTRP</sequence>
<feature type="region of interest" description="Disordered" evidence="3">
    <location>
        <begin position="1"/>
        <end position="30"/>
    </location>
</feature>
<dbReference type="Pfam" id="PF00501">
    <property type="entry name" value="AMP-binding"/>
    <property type="match status" value="1"/>
</dbReference>
<dbReference type="Gene3D" id="3.40.50.1820">
    <property type="entry name" value="alpha/beta hydrolase"/>
    <property type="match status" value="1"/>
</dbReference>
<dbReference type="EMBL" id="CP075584">
    <property type="protein sequence ID" value="WBM81505.1"/>
    <property type="molecule type" value="Genomic_DNA"/>
</dbReference>
<dbReference type="Gene3D" id="3.40.50.12780">
    <property type="entry name" value="N-terminal domain of ligase-like"/>
    <property type="match status" value="1"/>
</dbReference>